<protein>
    <submittedName>
        <fullName evidence="2">Uncharacterized protein</fullName>
    </submittedName>
</protein>
<reference evidence="2 3" key="1">
    <citation type="submission" date="2024-04" db="EMBL/GenBank/DDBJ databases">
        <title>Phyllosticta paracitricarpa is synonymous to the EU quarantine fungus P. citricarpa based on phylogenomic analyses.</title>
        <authorList>
            <consortium name="Lawrence Berkeley National Laboratory"/>
            <person name="Van Ingen-Buijs V.A."/>
            <person name="Van Westerhoven A.C."/>
            <person name="Haridas S."/>
            <person name="Skiadas P."/>
            <person name="Martin F."/>
            <person name="Groenewald J.Z."/>
            <person name="Crous P.W."/>
            <person name="Seidl M.F."/>
        </authorList>
    </citation>
    <scope>NUCLEOTIDE SEQUENCE [LARGE SCALE GENOMIC DNA]</scope>
    <source>
        <strain evidence="2 3">CBS 123374</strain>
    </source>
</reference>
<sequence>MRLTTKARAISLAALVYATPTVLAHCHCPYKIQDFFEVINTDDGPRTYARKPALWDEHPQKCCKVELDIAWMLVVTNWPGEQQRRMDNSYDSEPPKAWYQAFSMPWF</sequence>
<accession>A0ABR1YYK4</accession>
<evidence type="ECO:0000256" key="1">
    <source>
        <dbReference type="SAM" id="SignalP"/>
    </source>
</evidence>
<organism evidence="2 3">
    <name type="scientific">Phyllosticta capitalensis</name>
    <dbReference type="NCBI Taxonomy" id="121624"/>
    <lineage>
        <taxon>Eukaryota</taxon>
        <taxon>Fungi</taxon>
        <taxon>Dikarya</taxon>
        <taxon>Ascomycota</taxon>
        <taxon>Pezizomycotina</taxon>
        <taxon>Dothideomycetes</taxon>
        <taxon>Dothideomycetes incertae sedis</taxon>
        <taxon>Botryosphaeriales</taxon>
        <taxon>Phyllostictaceae</taxon>
        <taxon>Phyllosticta</taxon>
    </lineage>
</organism>
<evidence type="ECO:0000313" key="2">
    <source>
        <dbReference type="EMBL" id="KAK8243786.1"/>
    </source>
</evidence>
<keyword evidence="3" id="KW-1185">Reference proteome</keyword>
<feature type="chain" id="PRO_5046892504" evidence="1">
    <location>
        <begin position="25"/>
        <end position="107"/>
    </location>
</feature>
<evidence type="ECO:0000313" key="3">
    <source>
        <dbReference type="Proteomes" id="UP001492380"/>
    </source>
</evidence>
<feature type="signal peptide" evidence="1">
    <location>
        <begin position="1"/>
        <end position="24"/>
    </location>
</feature>
<dbReference type="EMBL" id="JBBWRZ010000002">
    <property type="protein sequence ID" value="KAK8243786.1"/>
    <property type="molecule type" value="Genomic_DNA"/>
</dbReference>
<gene>
    <name evidence="2" type="ORF">HDK90DRAFT_475830</name>
</gene>
<keyword evidence="1" id="KW-0732">Signal</keyword>
<name>A0ABR1YYK4_9PEZI</name>
<dbReference type="Proteomes" id="UP001492380">
    <property type="component" value="Unassembled WGS sequence"/>
</dbReference>
<proteinExistence type="predicted"/>
<comment type="caution">
    <text evidence="2">The sequence shown here is derived from an EMBL/GenBank/DDBJ whole genome shotgun (WGS) entry which is preliminary data.</text>
</comment>